<name>A0A1E3XBU5_9BACT</name>
<comment type="caution">
    <text evidence="1">The sequence shown here is derived from an EMBL/GenBank/DDBJ whole genome shotgun (WGS) entry which is preliminary data.</text>
</comment>
<dbReference type="EMBL" id="MAYW01000037">
    <property type="protein sequence ID" value="ODS33111.1"/>
    <property type="molecule type" value="Genomic_DNA"/>
</dbReference>
<gene>
    <name evidence="1" type="ORF">SCARUB_01735</name>
</gene>
<sequence length="187" mass="20709">MTINLVLMLPSESIGLPRGLKSGSLYSSLFSLSPSGVCHASLITQKAVGSYIKPIIGPHLFTLTPLLSCFIPVLAFAPPKGAYFRLQSLLSARKHRENSKKRGGIFSVALSSGSLPLRVTEHCILWSSDFPLQIYHFKFNTGSLKRSSRPLLNCYFSSRYSIRLQLGQKTNSLPLMSKFRVCVVIFI</sequence>
<proteinExistence type="predicted"/>
<dbReference type="Proteomes" id="UP000094056">
    <property type="component" value="Unassembled WGS sequence"/>
</dbReference>
<organism evidence="1 2">
    <name type="scientific">Candidatus Scalindua rubra</name>
    <dbReference type="NCBI Taxonomy" id="1872076"/>
    <lineage>
        <taxon>Bacteria</taxon>
        <taxon>Pseudomonadati</taxon>
        <taxon>Planctomycetota</taxon>
        <taxon>Candidatus Brocadiia</taxon>
        <taxon>Candidatus Brocadiales</taxon>
        <taxon>Candidatus Scalinduaceae</taxon>
        <taxon>Candidatus Scalindua</taxon>
    </lineage>
</organism>
<accession>A0A1E3XBU5</accession>
<protein>
    <submittedName>
        <fullName evidence="1">Uncharacterized protein</fullName>
    </submittedName>
</protein>
<evidence type="ECO:0000313" key="1">
    <source>
        <dbReference type="EMBL" id="ODS33111.1"/>
    </source>
</evidence>
<reference evidence="1 2" key="1">
    <citation type="submission" date="2016-07" db="EMBL/GenBank/DDBJ databases">
        <title>Draft genome of Scalindua rubra, obtained from a brine-seawater interface in the Red Sea, sheds light on salt adaptation in anammox bacteria.</title>
        <authorList>
            <person name="Speth D.R."/>
            <person name="Lagkouvardos I."/>
            <person name="Wang Y."/>
            <person name="Qian P.-Y."/>
            <person name="Dutilh B.E."/>
            <person name="Jetten M.S."/>
        </authorList>
    </citation>
    <scope>NUCLEOTIDE SEQUENCE [LARGE SCALE GENOMIC DNA]</scope>
    <source>
        <strain evidence="1">BSI-1</strain>
    </source>
</reference>
<dbReference type="AntiFam" id="ANF00041">
    <property type="entry name" value="Antisense to RNaseP"/>
</dbReference>
<dbReference type="AlphaFoldDB" id="A0A1E3XBU5"/>
<evidence type="ECO:0000313" key="2">
    <source>
        <dbReference type="Proteomes" id="UP000094056"/>
    </source>
</evidence>